<protein>
    <submittedName>
        <fullName evidence="2">CinA family protein</fullName>
    </submittedName>
</protein>
<dbReference type="Pfam" id="PF02464">
    <property type="entry name" value="CinA"/>
    <property type="match status" value="1"/>
</dbReference>
<dbReference type="InterPro" id="IPR008136">
    <property type="entry name" value="CinA_C"/>
</dbReference>
<dbReference type="EMBL" id="JAGJCF010000003">
    <property type="protein sequence ID" value="MBP0615186.1"/>
    <property type="molecule type" value="Genomic_DNA"/>
</dbReference>
<organism evidence="2 3">
    <name type="scientific">Jiella mangrovi</name>
    <dbReference type="NCBI Taxonomy" id="2821407"/>
    <lineage>
        <taxon>Bacteria</taxon>
        <taxon>Pseudomonadati</taxon>
        <taxon>Pseudomonadota</taxon>
        <taxon>Alphaproteobacteria</taxon>
        <taxon>Hyphomicrobiales</taxon>
        <taxon>Aurantimonadaceae</taxon>
        <taxon>Jiella</taxon>
    </lineage>
</organism>
<dbReference type="SUPFAM" id="SSF142433">
    <property type="entry name" value="CinA-like"/>
    <property type="match status" value="1"/>
</dbReference>
<dbReference type="NCBIfam" id="TIGR00199">
    <property type="entry name" value="PncC_domain"/>
    <property type="match status" value="1"/>
</dbReference>
<evidence type="ECO:0000313" key="3">
    <source>
        <dbReference type="Proteomes" id="UP000678276"/>
    </source>
</evidence>
<dbReference type="InterPro" id="IPR036653">
    <property type="entry name" value="CinA-like_C"/>
</dbReference>
<dbReference type="Proteomes" id="UP000678276">
    <property type="component" value="Unassembled WGS sequence"/>
</dbReference>
<gene>
    <name evidence="2" type="ORF">J6595_06300</name>
</gene>
<evidence type="ECO:0000313" key="2">
    <source>
        <dbReference type="EMBL" id="MBP0615186.1"/>
    </source>
</evidence>
<evidence type="ECO:0000259" key="1">
    <source>
        <dbReference type="Pfam" id="PF02464"/>
    </source>
</evidence>
<sequence length="166" mass="17044">MTDDPLDTENRITALAREIVERYTAAGWTIATVESCTGGLVAGAITDIAGSSAVIDRGFVTYSNQAKIELVGVDPAALESHGAVSEVVARQMAEGGRERSGVTVAVSITGIAGPGGGSETKPVGLVHFACAGPDATVYREKRFGDLGRAGIRAASVIVALEMLLKN</sequence>
<proteinExistence type="predicted"/>
<dbReference type="Gene3D" id="3.90.950.20">
    <property type="entry name" value="CinA-like"/>
    <property type="match status" value="1"/>
</dbReference>
<reference evidence="2 3" key="1">
    <citation type="submission" date="2021-04" db="EMBL/GenBank/DDBJ databases">
        <title>Whole genome sequence of Jiella sp. KSK16Y-1.</title>
        <authorList>
            <person name="Tuo L."/>
        </authorList>
    </citation>
    <scope>NUCLEOTIDE SEQUENCE [LARGE SCALE GENOMIC DNA]</scope>
    <source>
        <strain evidence="2 3">KSK16Y-1</strain>
    </source>
</reference>
<dbReference type="RefSeq" id="WP_209593602.1">
    <property type="nucleotide sequence ID" value="NZ_JAGJCF010000003.1"/>
</dbReference>
<accession>A0ABS4BG73</accession>
<name>A0ABS4BG73_9HYPH</name>
<keyword evidence="3" id="KW-1185">Reference proteome</keyword>
<comment type="caution">
    <text evidence="2">The sequence shown here is derived from an EMBL/GenBank/DDBJ whole genome shotgun (WGS) entry which is preliminary data.</text>
</comment>
<feature type="domain" description="CinA C-terminal" evidence="1">
    <location>
        <begin position="14"/>
        <end position="165"/>
    </location>
</feature>